<dbReference type="OrthoDB" id="2747330at2759"/>
<comment type="caution">
    <text evidence="8">The sequence shown here is derived from an EMBL/GenBank/DDBJ whole genome shotgun (WGS) entry which is preliminary data.</text>
</comment>
<evidence type="ECO:0000313" key="8">
    <source>
        <dbReference type="EMBL" id="KMZ59159.1"/>
    </source>
</evidence>
<dbReference type="InterPro" id="IPR033121">
    <property type="entry name" value="PEPTIDASE_A1"/>
</dbReference>
<evidence type="ECO:0000256" key="4">
    <source>
        <dbReference type="RuleBase" id="RU000454"/>
    </source>
</evidence>
<sequence>MWSLIIVLLFLISEVLGYQTINPQPSPTILPLFHSKPNSSRHRRHLDTNNQAQAQMKLSDDLLTEGYYTTKLFIGTPPQEFALIVDTGSTITYVPCSTCYQCGHHQDPRFYPNNSTTYAGVKCGNGCICNQKIDQCMYRVDYAEKSSSRGVLGEDVISFGSKTSLKPQRLIFGCENMESGQLYTQHADGIIGLGSAKLGIMNQLVKKGAIDDSFSLCYGGMDQTGGMMVLGNVPPPKDMVYSHYTPGRSRLYNVEIKDILVSGNSLKLDPKMFDTQEGTILDSGTTFAYLPHAAFTAIKSAIVKELNSPTQIPGVDPAFQDVCYSGFESDASKLSNVFPNIHMVFGKKQELLISPENYLFRHSKVHGAYCLGIFASNNDKMTILGGILVRNTLVTYDRKNNRIGFWKTNCSELSTTLSSPSSPSPVSNGFKDFDYDFTGNFQIGFIKFDMYLNISYLDFTPLVPEFTQFMKDKLQTRSHIEIMSFIGGEGNNGTLIKWRISPSPPSAHISNSTAMAIFYLLTDHSFQIPKKFGSFQLLRWKLEELPSRTWWKTSMTLVIGVSMIAIVAALVYLIVYLRKHSHWFKNKFQPHFYQPVEARDPTHEEQELQQM</sequence>
<dbReference type="GO" id="GO:0004190">
    <property type="term" value="F:aspartic-type endopeptidase activity"/>
    <property type="evidence" value="ECO:0007669"/>
    <property type="project" value="UniProtKB-KW"/>
</dbReference>
<evidence type="ECO:0000256" key="2">
    <source>
        <dbReference type="ARBA" id="ARBA00022670"/>
    </source>
</evidence>
<keyword evidence="5" id="KW-0812">Transmembrane</keyword>
<comment type="similarity">
    <text evidence="1 4">Belongs to the peptidase A1 family.</text>
</comment>
<dbReference type="InterPro" id="IPR034161">
    <property type="entry name" value="Pepsin-like_plant"/>
</dbReference>
<evidence type="ECO:0000256" key="5">
    <source>
        <dbReference type="SAM" id="Phobius"/>
    </source>
</evidence>
<keyword evidence="4" id="KW-0378">Hydrolase</keyword>
<keyword evidence="2 4" id="KW-0645">Protease</keyword>
<dbReference type="FunFam" id="2.40.70.10:FF:000025">
    <property type="entry name" value="Aspartyl protease family protein"/>
    <property type="match status" value="1"/>
</dbReference>
<feature type="transmembrane region" description="Helical" evidence="5">
    <location>
        <begin position="555"/>
        <end position="577"/>
    </location>
</feature>
<feature type="active site" evidence="3">
    <location>
        <position position="282"/>
    </location>
</feature>
<dbReference type="PANTHER" id="PTHR13683:SF817">
    <property type="entry name" value="OS07G0592200 PROTEIN"/>
    <property type="match status" value="1"/>
</dbReference>
<dbReference type="PANTHER" id="PTHR13683">
    <property type="entry name" value="ASPARTYL PROTEASES"/>
    <property type="match status" value="1"/>
</dbReference>
<dbReference type="PROSITE" id="PS00141">
    <property type="entry name" value="ASP_PROTEASE"/>
    <property type="match status" value="1"/>
</dbReference>
<dbReference type="PRINTS" id="PR00792">
    <property type="entry name" value="PEPSIN"/>
</dbReference>
<gene>
    <name evidence="8" type="ORF">ZOSMA_6G00900</name>
</gene>
<dbReference type="EMBL" id="LFYR01001803">
    <property type="protein sequence ID" value="KMZ59159.1"/>
    <property type="molecule type" value="Genomic_DNA"/>
</dbReference>
<proteinExistence type="inferred from homology"/>
<evidence type="ECO:0000313" key="9">
    <source>
        <dbReference type="Proteomes" id="UP000036987"/>
    </source>
</evidence>
<dbReference type="Proteomes" id="UP000036987">
    <property type="component" value="Unassembled WGS sequence"/>
</dbReference>
<dbReference type="InterPro" id="IPR001969">
    <property type="entry name" value="Aspartic_peptidase_AS"/>
</dbReference>
<protein>
    <submittedName>
        <fullName evidence="8">Eukaryotic aspartyl protease family protein</fullName>
    </submittedName>
</protein>
<dbReference type="InterPro" id="IPR021109">
    <property type="entry name" value="Peptidase_aspartic_dom_sf"/>
</dbReference>
<dbReference type="SUPFAM" id="SSF50630">
    <property type="entry name" value="Acid proteases"/>
    <property type="match status" value="1"/>
</dbReference>
<reference evidence="9" key="1">
    <citation type="journal article" date="2016" name="Nature">
        <title>The genome of the seagrass Zostera marina reveals angiosperm adaptation to the sea.</title>
        <authorList>
            <person name="Olsen J.L."/>
            <person name="Rouze P."/>
            <person name="Verhelst B."/>
            <person name="Lin Y.-C."/>
            <person name="Bayer T."/>
            <person name="Collen J."/>
            <person name="Dattolo E."/>
            <person name="De Paoli E."/>
            <person name="Dittami S."/>
            <person name="Maumus F."/>
            <person name="Michel G."/>
            <person name="Kersting A."/>
            <person name="Lauritano C."/>
            <person name="Lohaus R."/>
            <person name="Toepel M."/>
            <person name="Tonon T."/>
            <person name="Vanneste K."/>
            <person name="Amirebrahimi M."/>
            <person name="Brakel J."/>
            <person name="Bostroem C."/>
            <person name="Chovatia M."/>
            <person name="Grimwood J."/>
            <person name="Jenkins J.W."/>
            <person name="Jueterbock A."/>
            <person name="Mraz A."/>
            <person name="Stam W.T."/>
            <person name="Tice H."/>
            <person name="Bornberg-Bauer E."/>
            <person name="Green P.J."/>
            <person name="Pearson G.A."/>
            <person name="Procaccini G."/>
            <person name="Duarte C.M."/>
            <person name="Schmutz J."/>
            <person name="Reusch T.B.H."/>
            <person name="Van de Peer Y."/>
        </authorList>
    </citation>
    <scope>NUCLEOTIDE SEQUENCE [LARGE SCALE GENOMIC DNA]</scope>
    <source>
        <strain evidence="9">cv. Finnish</strain>
    </source>
</reference>
<dbReference type="AlphaFoldDB" id="A0A0K9NQX2"/>
<accession>A0A0K9NQX2</accession>
<name>A0A0K9NQX2_ZOSMR</name>
<keyword evidence="5" id="KW-1133">Transmembrane helix</keyword>
<dbReference type="GO" id="GO:0006508">
    <property type="term" value="P:proteolysis"/>
    <property type="evidence" value="ECO:0007669"/>
    <property type="project" value="UniProtKB-KW"/>
</dbReference>
<dbReference type="CDD" id="cd05476">
    <property type="entry name" value="pepsin_A_like_plant"/>
    <property type="match status" value="1"/>
</dbReference>
<feature type="domain" description="Peptidase A1" evidence="7">
    <location>
        <begin position="68"/>
        <end position="406"/>
    </location>
</feature>
<dbReference type="Gene3D" id="2.40.70.10">
    <property type="entry name" value="Acid Proteases"/>
    <property type="match status" value="2"/>
</dbReference>
<dbReference type="PROSITE" id="PS51767">
    <property type="entry name" value="PEPTIDASE_A1"/>
    <property type="match status" value="1"/>
</dbReference>
<feature type="signal peptide" evidence="6">
    <location>
        <begin position="1"/>
        <end position="17"/>
    </location>
</feature>
<feature type="active site" evidence="3">
    <location>
        <position position="86"/>
    </location>
</feature>
<evidence type="ECO:0000256" key="1">
    <source>
        <dbReference type="ARBA" id="ARBA00007447"/>
    </source>
</evidence>
<dbReference type="STRING" id="29655.A0A0K9NQX2"/>
<feature type="chain" id="PRO_5005527153" evidence="6">
    <location>
        <begin position="18"/>
        <end position="611"/>
    </location>
</feature>
<evidence type="ECO:0000259" key="7">
    <source>
        <dbReference type="PROSITE" id="PS51767"/>
    </source>
</evidence>
<keyword evidence="5" id="KW-0472">Membrane</keyword>
<evidence type="ECO:0000256" key="3">
    <source>
        <dbReference type="PIRSR" id="PIRSR601461-1"/>
    </source>
</evidence>
<organism evidence="8 9">
    <name type="scientific">Zostera marina</name>
    <name type="common">Eelgrass</name>
    <dbReference type="NCBI Taxonomy" id="29655"/>
    <lineage>
        <taxon>Eukaryota</taxon>
        <taxon>Viridiplantae</taxon>
        <taxon>Streptophyta</taxon>
        <taxon>Embryophyta</taxon>
        <taxon>Tracheophyta</taxon>
        <taxon>Spermatophyta</taxon>
        <taxon>Magnoliopsida</taxon>
        <taxon>Liliopsida</taxon>
        <taxon>Zosteraceae</taxon>
        <taxon>Zostera</taxon>
    </lineage>
</organism>
<keyword evidence="9" id="KW-1185">Reference proteome</keyword>
<dbReference type="Pfam" id="PF00026">
    <property type="entry name" value="Asp"/>
    <property type="match status" value="1"/>
</dbReference>
<evidence type="ECO:0000256" key="6">
    <source>
        <dbReference type="SAM" id="SignalP"/>
    </source>
</evidence>
<keyword evidence="6" id="KW-0732">Signal</keyword>
<keyword evidence="4" id="KW-0064">Aspartyl protease</keyword>
<dbReference type="InterPro" id="IPR001461">
    <property type="entry name" value="Aspartic_peptidase_A1"/>
</dbReference>